<evidence type="ECO:0000259" key="10">
    <source>
        <dbReference type="Pfam" id="PF02163"/>
    </source>
</evidence>
<feature type="domain" description="CzcB-like barrel-sandwich hybrid" evidence="11">
    <location>
        <begin position="449"/>
        <end position="571"/>
    </location>
</feature>
<evidence type="ECO:0000256" key="1">
    <source>
        <dbReference type="ARBA" id="ARBA00001947"/>
    </source>
</evidence>
<dbReference type="STRING" id="52560.SAMN04488082_108135"/>
<dbReference type="GO" id="GO:0006508">
    <property type="term" value="P:proteolysis"/>
    <property type="evidence" value="ECO:0007669"/>
    <property type="project" value="UniProtKB-KW"/>
</dbReference>
<dbReference type="AlphaFoldDB" id="A0A1I3UV52"/>
<comment type="cofactor">
    <cofactor evidence="1">
        <name>Zn(2+)</name>
        <dbReference type="ChEBI" id="CHEBI:29105"/>
    </cofactor>
</comment>
<evidence type="ECO:0000256" key="3">
    <source>
        <dbReference type="ARBA" id="ARBA00004196"/>
    </source>
</evidence>
<keyword evidence="13" id="KW-1185">Reference proteome</keyword>
<dbReference type="RefSeq" id="WP_092374816.1">
    <property type="nucleotide sequence ID" value="NZ_FORX01000008.1"/>
</dbReference>
<feature type="transmembrane region" description="Helical" evidence="9">
    <location>
        <begin position="145"/>
        <end position="167"/>
    </location>
</feature>
<proteinExistence type="inferred from homology"/>
<protein>
    <submittedName>
        <fullName evidence="12">Putative peptide zinc metalloprotease protein</fullName>
    </submittedName>
</protein>
<feature type="transmembrane region" description="Helical" evidence="9">
    <location>
        <begin position="412"/>
        <end position="434"/>
    </location>
</feature>
<dbReference type="PANTHER" id="PTHR32347:SF23">
    <property type="entry name" value="BLL5650 PROTEIN"/>
    <property type="match status" value="1"/>
</dbReference>
<dbReference type="Pfam" id="PF25973">
    <property type="entry name" value="BSH_CzcB"/>
    <property type="match status" value="1"/>
</dbReference>
<evidence type="ECO:0000256" key="9">
    <source>
        <dbReference type="SAM" id="Phobius"/>
    </source>
</evidence>
<dbReference type="Proteomes" id="UP000198635">
    <property type="component" value="Unassembled WGS sequence"/>
</dbReference>
<dbReference type="InterPro" id="IPR058647">
    <property type="entry name" value="BSH_CzcB-like"/>
</dbReference>
<dbReference type="Gene3D" id="2.40.50.100">
    <property type="match status" value="1"/>
</dbReference>
<keyword evidence="6 9" id="KW-1133">Transmembrane helix</keyword>
<dbReference type="InterPro" id="IPR050465">
    <property type="entry name" value="UPF0194_transport"/>
</dbReference>
<evidence type="ECO:0000256" key="8">
    <source>
        <dbReference type="ARBA" id="ARBA00023136"/>
    </source>
</evidence>
<dbReference type="GO" id="GO:0016020">
    <property type="term" value="C:membrane"/>
    <property type="evidence" value="ECO:0007669"/>
    <property type="project" value="UniProtKB-SubCell"/>
</dbReference>
<feature type="transmembrane region" description="Helical" evidence="9">
    <location>
        <begin position="352"/>
        <end position="374"/>
    </location>
</feature>
<dbReference type="EMBL" id="FORX01000008">
    <property type="protein sequence ID" value="SFJ86772.1"/>
    <property type="molecule type" value="Genomic_DNA"/>
</dbReference>
<dbReference type="InterPro" id="IPR008915">
    <property type="entry name" value="Peptidase_M50"/>
</dbReference>
<keyword evidence="8 9" id="KW-0472">Membrane</keyword>
<gene>
    <name evidence="12" type="ORF">SAMN04488082_108135</name>
</gene>
<keyword evidence="12" id="KW-0482">Metalloprotease</keyword>
<evidence type="ECO:0000256" key="6">
    <source>
        <dbReference type="ARBA" id="ARBA00022989"/>
    </source>
</evidence>
<keyword evidence="7" id="KW-0175">Coiled coil</keyword>
<dbReference type="Pfam" id="PF02163">
    <property type="entry name" value="Peptidase_M50"/>
    <property type="match status" value="1"/>
</dbReference>
<comment type="similarity">
    <text evidence="4">Belongs to the peptidase M50B family.</text>
</comment>
<evidence type="ECO:0000256" key="5">
    <source>
        <dbReference type="ARBA" id="ARBA00022692"/>
    </source>
</evidence>
<feature type="transmembrane region" description="Helical" evidence="9">
    <location>
        <begin position="380"/>
        <end position="400"/>
    </location>
</feature>
<feature type="domain" description="Peptidase M50" evidence="10">
    <location>
        <begin position="189"/>
        <end position="296"/>
    </location>
</feature>
<reference evidence="13" key="1">
    <citation type="submission" date="2016-10" db="EMBL/GenBank/DDBJ databases">
        <authorList>
            <person name="Varghese N."/>
            <person name="Submissions S."/>
        </authorList>
    </citation>
    <scope>NUCLEOTIDE SEQUENCE [LARGE SCALE GENOMIC DNA]</scope>
    <source>
        <strain evidence="13">DSM 5918</strain>
    </source>
</reference>
<name>A0A1I3UV52_9BACT</name>
<dbReference type="OrthoDB" id="9759690at2"/>
<evidence type="ECO:0000256" key="2">
    <source>
        <dbReference type="ARBA" id="ARBA00004141"/>
    </source>
</evidence>
<dbReference type="SUPFAM" id="SSF111369">
    <property type="entry name" value="HlyD-like secretion proteins"/>
    <property type="match status" value="1"/>
</dbReference>
<sequence length="700" mass="78832">MTQAATLLRPLREDIDIHSAPQRENGAPCWTLHDITANRFFSVGQDEIRILKHWNAGVPELVALAASKDSPWPIKSKQVEELAAFLAQSQLLQASSPRDTQYLLTLAQRREQSLLKQILHTYLSVRIPLLHPQHFLQAMLPYTRWLFSPLFVLLTVLAGLCGAALVSERWGEFTSYLPDMLTPSGIIAMLLALALAKTLHEFGHALTAAHQGCRVSAMGLAFIVGCPMLYTDATEAWKLSRHRARFLISLAGLGAEFILAAWALLFWTLVEPGHLRDALFLFSGVTWLVSLAINFSPFMRFDGYYLLMDLWGVPNLQTRSFALATWKLRSLIFKLDQPSPDSAPSHTQRLMILYAVCTWLYRFFLFLGIALLVYTFFFKVLGAILMVVEIGWFIVLPVWREIRAWQAIRKHAAVRPVVLIFLAALLAALLVMPWPRTVSMPAVLQRQNEVHVYAPQGGRVEEVAVRIGDAVRSGQFLVRLRSPELEHEHTVSRLRLALAEQRVRVASLSGRHGAELSILREELRAAYADLRQRQDDISRLAMVSPGDAVVTGMDTTVKPGSTVSQGQELLLLTAADKWEINALVESDNFSRLAVNLPARFLPDNPALPATLCVIRRLDSYADRTLEWPLLSSAHGGQIETGRQDTLFMQVPRHRVYCTPEGRVDAQTCIRGVVTARVWTESLVWHGWTKLRVLWERELGF</sequence>
<organism evidence="12 13">
    <name type="scientific">Desulfomicrobium apsheronum</name>
    <dbReference type="NCBI Taxonomy" id="52560"/>
    <lineage>
        <taxon>Bacteria</taxon>
        <taxon>Pseudomonadati</taxon>
        <taxon>Thermodesulfobacteriota</taxon>
        <taxon>Desulfovibrionia</taxon>
        <taxon>Desulfovibrionales</taxon>
        <taxon>Desulfomicrobiaceae</taxon>
        <taxon>Desulfomicrobium</taxon>
    </lineage>
</organism>
<feature type="transmembrane region" description="Helical" evidence="9">
    <location>
        <begin position="173"/>
        <end position="196"/>
    </location>
</feature>
<evidence type="ECO:0000259" key="11">
    <source>
        <dbReference type="Pfam" id="PF25973"/>
    </source>
</evidence>
<feature type="transmembrane region" description="Helical" evidence="9">
    <location>
        <begin position="279"/>
        <end position="298"/>
    </location>
</feature>
<evidence type="ECO:0000313" key="13">
    <source>
        <dbReference type="Proteomes" id="UP000198635"/>
    </source>
</evidence>
<evidence type="ECO:0000256" key="4">
    <source>
        <dbReference type="ARBA" id="ARBA00007931"/>
    </source>
</evidence>
<evidence type="ECO:0000256" key="7">
    <source>
        <dbReference type="ARBA" id="ARBA00023054"/>
    </source>
</evidence>
<dbReference type="GO" id="GO:0008237">
    <property type="term" value="F:metallopeptidase activity"/>
    <property type="evidence" value="ECO:0007669"/>
    <property type="project" value="UniProtKB-KW"/>
</dbReference>
<comment type="subcellular location">
    <subcellularLocation>
        <location evidence="3">Cell envelope</location>
    </subcellularLocation>
    <subcellularLocation>
        <location evidence="2">Membrane</location>
        <topology evidence="2">Multi-pass membrane protein</topology>
    </subcellularLocation>
</comment>
<evidence type="ECO:0000313" key="12">
    <source>
        <dbReference type="EMBL" id="SFJ86772.1"/>
    </source>
</evidence>
<keyword evidence="12" id="KW-0378">Hydrolase</keyword>
<feature type="transmembrane region" description="Helical" evidence="9">
    <location>
        <begin position="246"/>
        <end position="267"/>
    </location>
</feature>
<keyword evidence="5 9" id="KW-0812">Transmembrane</keyword>
<accession>A0A1I3UV52</accession>
<keyword evidence="12" id="KW-0645">Protease</keyword>
<dbReference type="GO" id="GO:0030313">
    <property type="term" value="C:cell envelope"/>
    <property type="evidence" value="ECO:0007669"/>
    <property type="project" value="UniProtKB-SubCell"/>
</dbReference>
<dbReference type="PANTHER" id="PTHR32347">
    <property type="entry name" value="EFFLUX SYSTEM COMPONENT YKNX-RELATED"/>
    <property type="match status" value="1"/>
</dbReference>